<evidence type="ECO:0000313" key="2">
    <source>
        <dbReference type="Proteomes" id="UP000193964"/>
    </source>
</evidence>
<reference evidence="1 2" key="1">
    <citation type="submission" date="2016-01" db="EMBL/GenBank/DDBJ databases">
        <title>The new phylogeny of the genus Mycobacterium.</title>
        <authorList>
            <person name="Tarcisio F."/>
            <person name="Conor M."/>
            <person name="Antonella G."/>
            <person name="Elisabetta G."/>
            <person name="Giulia F.S."/>
            <person name="Sara T."/>
            <person name="Anna F."/>
            <person name="Clotilde B."/>
            <person name="Roberto B."/>
            <person name="Veronica D.S."/>
            <person name="Fabio R."/>
            <person name="Monica P."/>
            <person name="Olivier J."/>
            <person name="Enrico T."/>
            <person name="Nicola S."/>
        </authorList>
    </citation>
    <scope>NUCLEOTIDE SEQUENCE [LARGE SCALE GENOMIC DNA]</scope>
    <source>
        <strain evidence="1 2">ATCC 700010</strain>
    </source>
</reference>
<dbReference type="RefSeq" id="WP_133060196.1">
    <property type="nucleotide sequence ID" value="NZ_JACKUA010000035.1"/>
</dbReference>
<sequence>MWSTVVVSVRVIHDHRGLVADGRRDGVWMVYRMIMRRRLPLTYDRQHPARNRRYDHESQQ</sequence>
<gene>
    <name evidence="1" type="ORF">AWC31_01955</name>
</gene>
<protein>
    <submittedName>
        <fullName evidence="1">Uncharacterized protein</fullName>
    </submittedName>
</protein>
<evidence type="ECO:0000313" key="1">
    <source>
        <dbReference type="EMBL" id="ORX13315.1"/>
    </source>
</evidence>
<organism evidence="1 2">
    <name type="scientific">Mycolicibacterium wolinskyi</name>
    <dbReference type="NCBI Taxonomy" id="59750"/>
    <lineage>
        <taxon>Bacteria</taxon>
        <taxon>Bacillati</taxon>
        <taxon>Actinomycetota</taxon>
        <taxon>Actinomycetes</taxon>
        <taxon>Mycobacteriales</taxon>
        <taxon>Mycobacteriaceae</taxon>
        <taxon>Mycolicibacterium</taxon>
    </lineage>
</organism>
<dbReference type="AlphaFoldDB" id="A0A1X2F4H2"/>
<comment type="caution">
    <text evidence="1">The sequence shown here is derived from an EMBL/GenBank/DDBJ whole genome shotgun (WGS) entry which is preliminary data.</text>
</comment>
<accession>A0A1X2F4H2</accession>
<name>A0A1X2F4H2_9MYCO</name>
<dbReference type="EMBL" id="LQQA01000023">
    <property type="protein sequence ID" value="ORX13315.1"/>
    <property type="molecule type" value="Genomic_DNA"/>
</dbReference>
<dbReference type="Proteomes" id="UP000193964">
    <property type="component" value="Unassembled WGS sequence"/>
</dbReference>
<proteinExistence type="predicted"/>